<dbReference type="GO" id="GO:0017000">
    <property type="term" value="P:antibiotic biosynthetic process"/>
    <property type="evidence" value="ECO:0007669"/>
    <property type="project" value="UniProtKB-ARBA"/>
</dbReference>
<evidence type="ECO:0000313" key="2">
    <source>
        <dbReference type="EMBL" id="CAG8899638.1"/>
    </source>
</evidence>
<feature type="domain" description="AB hydrolase-1" evidence="1">
    <location>
        <begin position="138"/>
        <end position="385"/>
    </location>
</feature>
<dbReference type="OrthoDB" id="94039at2759"/>
<proteinExistence type="predicted"/>
<dbReference type="Gene3D" id="3.40.50.1820">
    <property type="entry name" value="alpha/beta hydrolase"/>
    <property type="match status" value="1"/>
</dbReference>
<evidence type="ECO:0000259" key="1">
    <source>
        <dbReference type="Pfam" id="PF00561"/>
    </source>
</evidence>
<dbReference type="AlphaFoldDB" id="A0A9W4KD80"/>
<name>A0A9W4KD80_9EURO</name>
<dbReference type="Proteomes" id="UP001154252">
    <property type="component" value="Unassembled WGS sequence"/>
</dbReference>
<comment type="caution">
    <text evidence="2">The sequence shown here is derived from an EMBL/GenBank/DDBJ whole genome shotgun (WGS) entry which is preliminary data.</text>
</comment>
<dbReference type="InterPro" id="IPR029058">
    <property type="entry name" value="AB_hydrolase_fold"/>
</dbReference>
<organism evidence="2 3">
    <name type="scientific">Penicillium egyptiacum</name>
    <dbReference type="NCBI Taxonomy" id="1303716"/>
    <lineage>
        <taxon>Eukaryota</taxon>
        <taxon>Fungi</taxon>
        <taxon>Dikarya</taxon>
        <taxon>Ascomycota</taxon>
        <taxon>Pezizomycotina</taxon>
        <taxon>Eurotiomycetes</taxon>
        <taxon>Eurotiomycetidae</taxon>
        <taxon>Eurotiales</taxon>
        <taxon>Aspergillaceae</taxon>
        <taxon>Penicillium</taxon>
    </lineage>
</organism>
<dbReference type="InterPro" id="IPR000073">
    <property type="entry name" value="AB_hydrolase_1"/>
</dbReference>
<reference evidence="2" key="1">
    <citation type="submission" date="2021-07" db="EMBL/GenBank/DDBJ databases">
        <authorList>
            <person name="Branca A.L. A."/>
        </authorList>
    </citation>
    <scope>NUCLEOTIDE SEQUENCE</scope>
</reference>
<sequence length="449" mass="50596">MADRSPVKFTVTEHTIDAQYIREYPTATLSQDSPLQLVVKKYTPIDNPNPQPGDVTIIGAHGCGLPKELYEPLWEEILMQSEQQGFRIGSIWIADMASLGTSGVVNEGMLGDDRECTLFYIWISRLISTASPFDHSRDILHMINQFRHEMPRPIIRVGHSMGATQLTMLSLVHPRLFTSLVLMEPALTTTIWPHQLFVLLTLKRRDTWPSKSEAIESAAKSYARWDSRVLKRWNEHGYRNLQTVSPQTDGESKPFDGPVTLTTSIYQEAMVYLRPDFMGHTTSALADSTKAPPHDPLMYPDIIDPPRPARPFYRSEARIALNMLKHIRPPVFYLFGGESQVTTPKDQAQILERTGAGIGGSGGVKHSQVEKTVMLDCGHMVPMENVNESASLIGTWVGQSVQRWHEDEQRVHQRWTDRSAKEVLTAPAKWIPILEGILKAEAQKAKSKI</sequence>
<accession>A0A9W4KD80</accession>
<protein>
    <recommendedName>
        <fullName evidence="1">AB hydrolase-1 domain-containing protein</fullName>
    </recommendedName>
</protein>
<gene>
    <name evidence="2" type="ORF">PEGY_LOCUS5748</name>
</gene>
<dbReference type="SUPFAM" id="SSF53474">
    <property type="entry name" value="alpha/beta-Hydrolases"/>
    <property type="match status" value="1"/>
</dbReference>
<dbReference type="EMBL" id="CAJVRC010000866">
    <property type="protein sequence ID" value="CAG8899638.1"/>
    <property type="molecule type" value="Genomic_DNA"/>
</dbReference>
<dbReference type="GO" id="GO:0072330">
    <property type="term" value="P:monocarboxylic acid biosynthetic process"/>
    <property type="evidence" value="ECO:0007669"/>
    <property type="project" value="UniProtKB-ARBA"/>
</dbReference>
<evidence type="ECO:0000313" key="3">
    <source>
        <dbReference type="Proteomes" id="UP001154252"/>
    </source>
</evidence>
<dbReference type="Pfam" id="PF00561">
    <property type="entry name" value="Abhydrolase_1"/>
    <property type="match status" value="1"/>
</dbReference>
<keyword evidence="3" id="KW-1185">Reference proteome</keyword>